<feature type="compositionally biased region" description="Basic and acidic residues" evidence="1">
    <location>
        <begin position="447"/>
        <end position="461"/>
    </location>
</feature>
<dbReference type="SUPFAM" id="SSF140453">
    <property type="entry name" value="EsxAB dimer-like"/>
    <property type="match status" value="1"/>
</dbReference>
<feature type="compositionally biased region" description="Basic and acidic residues" evidence="1">
    <location>
        <begin position="490"/>
        <end position="510"/>
    </location>
</feature>
<comment type="caution">
    <text evidence="2">The sequence shown here is derived from an EMBL/GenBank/DDBJ whole genome shotgun (WGS) entry which is preliminary data.</text>
</comment>
<feature type="non-terminal residue" evidence="2">
    <location>
        <position position="688"/>
    </location>
</feature>
<feature type="compositionally biased region" description="Basic and acidic residues" evidence="1">
    <location>
        <begin position="581"/>
        <end position="593"/>
    </location>
</feature>
<evidence type="ECO:0000256" key="1">
    <source>
        <dbReference type="SAM" id="MobiDB-lite"/>
    </source>
</evidence>
<feature type="compositionally biased region" description="Gly residues" evidence="1">
    <location>
        <begin position="677"/>
        <end position="688"/>
    </location>
</feature>
<dbReference type="AlphaFoldDB" id="A0ABD6FII1"/>
<feature type="region of interest" description="Disordered" evidence="1">
    <location>
        <begin position="287"/>
        <end position="537"/>
    </location>
</feature>
<evidence type="ECO:0000313" key="2">
    <source>
        <dbReference type="EMBL" id="MFO7192669.1"/>
    </source>
</evidence>
<dbReference type="InterPro" id="IPR036689">
    <property type="entry name" value="ESAT-6-like_sf"/>
</dbReference>
<dbReference type="Proteomes" id="UP000249324">
    <property type="component" value="Unassembled WGS sequence"/>
</dbReference>
<feature type="compositionally biased region" description="Gly residues" evidence="1">
    <location>
        <begin position="320"/>
        <end position="338"/>
    </location>
</feature>
<protein>
    <recommendedName>
        <fullName evidence="4">WXG100 family type VII secretion target</fullName>
    </recommendedName>
</protein>
<proteinExistence type="predicted"/>
<gene>
    <name evidence="2" type="ORF">DIU77_010555</name>
</gene>
<reference evidence="2 3" key="1">
    <citation type="journal article" date="2021" name="BMC Genomics">
        <title>Genome-resolved metagenome and metatranscriptome analyses of thermophilic composting reveal key bacterial players and their metabolic interactions.</title>
        <authorList>
            <person name="Braga L.P.P."/>
            <person name="Pereira R.V."/>
            <person name="Martins L.F."/>
            <person name="Moura L.M.S."/>
            <person name="Sanchez F.B."/>
            <person name="Patane J.S.L."/>
            <person name="da Silva A.M."/>
            <person name="Setubal J.C."/>
        </authorList>
    </citation>
    <scope>NUCLEOTIDE SEQUENCE [LARGE SCALE GENOMIC DNA]</scope>
    <source>
        <strain evidence="2">ZC4RG45</strain>
    </source>
</reference>
<organism evidence="2 3">
    <name type="scientific">Thermocrispum agreste</name>
    <dbReference type="NCBI Taxonomy" id="37925"/>
    <lineage>
        <taxon>Bacteria</taxon>
        <taxon>Bacillati</taxon>
        <taxon>Actinomycetota</taxon>
        <taxon>Actinomycetes</taxon>
        <taxon>Pseudonocardiales</taxon>
        <taxon>Pseudonocardiaceae</taxon>
        <taxon>Thermocrispum</taxon>
    </lineage>
</organism>
<evidence type="ECO:0000313" key="3">
    <source>
        <dbReference type="Proteomes" id="UP000249324"/>
    </source>
</evidence>
<evidence type="ECO:0008006" key="4">
    <source>
        <dbReference type="Google" id="ProtNLM"/>
    </source>
</evidence>
<feature type="region of interest" description="Disordered" evidence="1">
    <location>
        <begin position="566"/>
        <end position="688"/>
    </location>
</feature>
<accession>A0ABD6FII1</accession>
<feature type="compositionally biased region" description="Low complexity" evidence="1">
    <location>
        <begin position="339"/>
        <end position="360"/>
    </location>
</feature>
<name>A0ABD6FII1_9PSEU</name>
<dbReference type="EMBL" id="QGUI02000118">
    <property type="protein sequence ID" value="MFO7192669.1"/>
    <property type="molecule type" value="Genomic_DNA"/>
</dbReference>
<sequence length="688" mass="74129">MSENADHIREILADEPEVDQNDVSKRKLEGDNKLARFRELMCGRGTKIYTMWRDSKARSGTTDWVQPWSEADQQKVEDLKYFHFGAIDASVERLQKLEGVAEAMSNGAHDAMRALAPVWEGDSGDAARNSLKRFVQYSTEAADAWKNFAQAATALRDEMRRTLEDVIRTLDESPISDYIGYYNHLNSEDEEKFNNNLSEVVYFLELHGYPGITPEQAQELADDKLNSFLWMVAGGEVAGHVKWLDDHAFWYSHSMHTYRQQLDNARDTFERLLNTFGDKYHSSSALQDLNPLIEVRPASDKPRRGGGQDNGSTSPSDSGGSRGGGGGSFGGGGGGSYPGGSCTPSVSTPSSSTPSTTTPSDADIKKPEDGTNPVTGKPLEIDPRTGKPYPIDPETGEPIKDYDDQDTTTVRQGDGEISVTEPSATGEMKVTLDDGKGGTKTYNLDFDPTRGPEDAKGDKDAQGQSVGGTASGAFGPQGSAARDVPGGKAGAEDTVHTPGEDGKIRIKDGDVEIVAQQPEGADGVTVVRVDDGSGEPVTQILGDEEAVEEYKRQLAEERQTLISQREALEARDNVPSSEWEELSKKEQDFRERGGMLPGDDVSSGKGASHATSAEERSPAQSVFDAAERERHAVRVSSPVESAEERSAPRSVFDAAEQERQAGRSSIGGSAMSELKADGGGPGVGHGVS</sequence>